<proteinExistence type="inferred from homology"/>
<keyword evidence="7 14" id="KW-0375">Hydrogen ion transport</keyword>
<dbReference type="Gene3D" id="6.10.250.1580">
    <property type="match status" value="1"/>
</dbReference>
<accession>A0AA43RG09</accession>
<dbReference type="NCBIfam" id="TIGR01144">
    <property type="entry name" value="ATP_synt_b"/>
    <property type="match status" value="1"/>
</dbReference>
<dbReference type="GO" id="GO:0046961">
    <property type="term" value="F:proton-transporting ATPase activity, rotational mechanism"/>
    <property type="evidence" value="ECO:0007669"/>
    <property type="project" value="TreeGrafter"/>
</dbReference>
<evidence type="ECO:0000256" key="11">
    <source>
        <dbReference type="ARBA" id="ARBA00023310"/>
    </source>
</evidence>
<dbReference type="InterPro" id="IPR050059">
    <property type="entry name" value="ATP_synthase_B_chain"/>
</dbReference>
<evidence type="ECO:0000256" key="3">
    <source>
        <dbReference type="ARBA" id="ARBA00022448"/>
    </source>
</evidence>
<comment type="similarity">
    <text evidence="2 14 15">Belongs to the ATPase B chain family.</text>
</comment>
<feature type="transmembrane region" description="Helical" evidence="14">
    <location>
        <begin position="12"/>
        <end position="39"/>
    </location>
</feature>
<sequence>MNKTANIKTAKISLLAAMSAVVVAMSVFAALLTPALAFANEESSSASGIGAIVPEPIEFVPMLIAFIILCIILGKFGWPMFNGMLEKRENTIREALEQSEKAKVEAEQTLEEYKKQLESARAESAEIVASARANAEAIEADLKKKAEASAEEIIAKAKTSIEAEKKAAIAELQSSIADMSIDVVSKLIANDLSDDEHRKIIEKYITEAGSFND</sequence>
<keyword evidence="6 14" id="KW-0812">Transmembrane</keyword>
<feature type="coiled-coil region" evidence="16">
    <location>
        <begin position="85"/>
        <end position="148"/>
    </location>
</feature>
<dbReference type="InterPro" id="IPR002146">
    <property type="entry name" value="ATP_synth_b/b'su_bac/chlpt"/>
</dbReference>
<dbReference type="CDD" id="cd06503">
    <property type="entry name" value="ATP-synt_Fo_b"/>
    <property type="match status" value="1"/>
</dbReference>
<dbReference type="HAMAP" id="MF_01398">
    <property type="entry name" value="ATP_synth_b_bprime"/>
    <property type="match status" value="1"/>
</dbReference>
<evidence type="ECO:0000313" key="18">
    <source>
        <dbReference type="Proteomes" id="UP001168575"/>
    </source>
</evidence>
<evidence type="ECO:0000256" key="8">
    <source>
        <dbReference type="ARBA" id="ARBA00022989"/>
    </source>
</evidence>
<evidence type="ECO:0000256" key="4">
    <source>
        <dbReference type="ARBA" id="ARBA00022475"/>
    </source>
</evidence>
<evidence type="ECO:0000256" key="6">
    <source>
        <dbReference type="ARBA" id="ARBA00022692"/>
    </source>
</evidence>
<evidence type="ECO:0000256" key="7">
    <source>
        <dbReference type="ARBA" id="ARBA00022781"/>
    </source>
</evidence>
<keyword evidence="10 14" id="KW-0472">Membrane</keyword>
<reference evidence="17" key="1">
    <citation type="submission" date="2023-07" db="EMBL/GenBank/DDBJ databases">
        <title>Between Cages and Wild: Unraveling the Impact of Captivity on Animal Microbiomes and Antimicrobial Resistance.</title>
        <authorList>
            <person name="Schmartz G.P."/>
            <person name="Rehner J."/>
            <person name="Schuff M.J."/>
            <person name="Becker S.L."/>
            <person name="Kravczyk M."/>
            <person name="Gurevich A."/>
            <person name="Francke R."/>
            <person name="Mueller R."/>
            <person name="Keller V."/>
            <person name="Keller A."/>
        </authorList>
    </citation>
    <scope>NUCLEOTIDE SEQUENCE</scope>
    <source>
        <strain evidence="17">S12M_St_49</strain>
    </source>
</reference>
<evidence type="ECO:0000256" key="15">
    <source>
        <dbReference type="RuleBase" id="RU003848"/>
    </source>
</evidence>
<keyword evidence="9 14" id="KW-0406">Ion transport</keyword>
<keyword evidence="3 14" id="KW-0813">Transport</keyword>
<keyword evidence="16" id="KW-0175">Coiled coil</keyword>
<evidence type="ECO:0000256" key="10">
    <source>
        <dbReference type="ARBA" id="ARBA00023136"/>
    </source>
</evidence>
<comment type="subcellular location">
    <subcellularLocation>
        <location evidence="1 14">Cell membrane</location>
        <topology evidence="1 14">Single-pass membrane protein</topology>
    </subcellularLocation>
</comment>
<comment type="caution">
    <text evidence="17">The sequence shown here is derived from an EMBL/GenBank/DDBJ whole genome shotgun (WGS) entry which is preliminary data.</text>
</comment>
<evidence type="ECO:0000256" key="14">
    <source>
        <dbReference type="HAMAP-Rule" id="MF_01398"/>
    </source>
</evidence>
<evidence type="ECO:0000256" key="9">
    <source>
        <dbReference type="ARBA" id="ARBA00023065"/>
    </source>
</evidence>
<name>A0AA43RG09_9ACTN</name>
<keyword evidence="8 14" id="KW-1133">Transmembrane helix</keyword>
<evidence type="ECO:0000256" key="5">
    <source>
        <dbReference type="ARBA" id="ARBA00022547"/>
    </source>
</evidence>
<evidence type="ECO:0000256" key="16">
    <source>
        <dbReference type="SAM" id="Coils"/>
    </source>
</evidence>
<organism evidence="17 18">
    <name type="scientific">Phoenicibacter congonensis</name>
    <dbReference type="NCBI Taxonomy" id="1944646"/>
    <lineage>
        <taxon>Bacteria</taxon>
        <taxon>Bacillati</taxon>
        <taxon>Actinomycetota</taxon>
        <taxon>Coriobacteriia</taxon>
        <taxon>Eggerthellales</taxon>
        <taxon>Eggerthellaceae</taxon>
        <taxon>Phoenicibacter</taxon>
    </lineage>
</organism>
<feature type="transmembrane region" description="Helical" evidence="14">
    <location>
        <begin position="59"/>
        <end position="78"/>
    </location>
</feature>
<dbReference type="InterPro" id="IPR028987">
    <property type="entry name" value="ATP_synth_B-like_membr_sf"/>
</dbReference>
<dbReference type="GO" id="GO:0005886">
    <property type="term" value="C:plasma membrane"/>
    <property type="evidence" value="ECO:0007669"/>
    <property type="project" value="UniProtKB-SubCell"/>
</dbReference>
<keyword evidence="4 14" id="KW-1003">Cell membrane</keyword>
<dbReference type="PANTHER" id="PTHR33445">
    <property type="entry name" value="ATP SYNTHASE SUBUNIT B', CHLOROPLASTIC"/>
    <property type="match status" value="1"/>
</dbReference>
<gene>
    <name evidence="14 17" type="primary">atpF</name>
    <name evidence="17" type="ORF">Q3982_00590</name>
</gene>
<comment type="subunit">
    <text evidence="13 14">F-type ATPases have 2 components, F(1) - the catalytic core - and F(0) - the membrane proton channel. F(1) has five subunits: alpha(3), beta(3), gamma(1), delta(1), epsilon(1). F(0) has three main subunits: a(1), b(2) and c(10-14). The alpha and beta chains form an alternating ring which encloses part of the gamma chain. F(1) is attached to F(0) by a central stalk formed by the gamma and epsilon chains, while a peripheral stalk is formed by the delta and b chains.</text>
</comment>
<keyword evidence="5 14" id="KW-0138">CF(0)</keyword>
<dbReference type="AlphaFoldDB" id="A0AA43RG09"/>
<dbReference type="GO" id="GO:0045259">
    <property type="term" value="C:proton-transporting ATP synthase complex"/>
    <property type="evidence" value="ECO:0007669"/>
    <property type="project" value="UniProtKB-KW"/>
</dbReference>
<dbReference type="PANTHER" id="PTHR33445:SF1">
    <property type="entry name" value="ATP SYNTHASE SUBUNIT B"/>
    <property type="match status" value="1"/>
</dbReference>
<dbReference type="EMBL" id="JAUMVS010000004">
    <property type="protein sequence ID" value="MDO4841162.1"/>
    <property type="molecule type" value="Genomic_DNA"/>
</dbReference>
<evidence type="ECO:0000256" key="13">
    <source>
        <dbReference type="ARBA" id="ARBA00025830"/>
    </source>
</evidence>
<protein>
    <recommendedName>
        <fullName evidence="14">ATP synthase subunit b</fullName>
    </recommendedName>
    <alternativeName>
        <fullName evidence="14">ATP synthase F(0) sector subunit b</fullName>
    </alternativeName>
    <alternativeName>
        <fullName evidence="14">ATPase subunit I</fullName>
    </alternativeName>
    <alternativeName>
        <fullName evidence="14">F-type ATPase subunit b</fullName>
        <shortName evidence="14">F-ATPase subunit b</shortName>
    </alternativeName>
</protein>
<keyword evidence="18" id="KW-1185">Reference proteome</keyword>
<comment type="function">
    <text evidence="14">Component of the F(0) channel, it forms part of the peripheral stalk, linking F(1) to F(0).</text>
</comment>
<evidence type="ECO:0000256" key="12">
    <source>
        <dbReference type="ARBA" id="ARBA00025198"/>
    </source>
</evidence>
<dbReference type="GO" id="GO:0046933">
    <property type="term" value="F:proton-transporting ATP synthase activity, rotational mechanism"/>
    <property type="evidence" value="ECO:0007669"/>
    <property type="project" value="UniProtKB-UniRule"/>
</dbReference>
<comment type="caution">
    <text evidence="14">Lacks conserved residue(s) required for the propagation of feature annotation.</text>
</comment>
<evidence type="ECO:0000313" key="17">
    <source>
        <dbReference type="EMBL" id="MDO4841162.1"/>
    </source>
</evidence>
<keyword evidence="11 14" id="KW-0066">ATP synthesis</keyword>
<dbReference type="SUPFAM" id="SSF81573">
    <property type="entry name" value="F1F0 ATP synthase subunit B, membrane domain"/>
    <property type="match status" value="1"/>
</dbReference>
<dbReference type="Proteomes" id="UP001168575">
    <property type="component" value="Unassembled WGS sequence"/>
</dbReference>
<dbReference type="InterPro" id="IPR005864">
    <property type="entry name" value="ATP_synth_F0_bsu_bac"/>
</dbReference>
<comment type="function">
    <text evidence="12 14">F(1)F(0) ATP synthase produces ATP from ADP in the presence of a proton or sodium gradient. F-type ATPases consist of two structural domains, F(1) containing the extramembraneous catalytic core and F(0) containing the membrane proton channel, linked together by a central stalk and a peripheral stalk. During catalysis, ATP synthesis in the catalytic domain of F(1) is coupled via a rotary mechanism of the central stalk subunits to proton translocation.</text>
</comment>
<evidence type="ECO:0000256" key="1">
    <source>
        <dbReference type="ARBA" id="ARBA00004162"/>
    </source>
</evidence>
<dbReference type="Pfam" id="PF00430">
    <property type="entry name" value="ATP-synt_B"/>
    <property type="match status" value="1"/>
</dbReference>
<evidence type="ECO:0000256" key="2">
    <source>
        <dbReference type="ARBA" id="ARBA00005513"/>
    </source>
</evidence>